<accession>A0ABQ8T1U5</accession>
<dbReference type="EMBL" id="JAJSOF020000017">
    <property type="protein sequence ID" value="KAJ4439895.1"/>
    <property type="molecule type" value="Genomic_DNA"/>
</dbReference>
<comment type="caution">
    <text evidence="1">The sequence shown here is derived from an EMBL/GenBank/DDBJ whole genome shotgun (WGS) entry which is preliminary data.</text>
</comment>
<gene>
    <name evidence="1" type="ORF">ANN_08024</name>
</gene>
<evidence type="ECO:0000313" key="1">
    <source>
        <dbReference type="EMBL" id="KAJ4439895.1"/>
    </source>
</evidence>
<evidence type="ECO:0000313" key="2">
    <source>
        <dbReference type="Proteomes" id="UP001148838"/>
    </source>
</evidence>
<sequence length="212" mass="23809">MAGLCEGGNEPPGSLKTSLHKVCSLRACSQLMSGMQILAVLCIRVDWKEGNRQHRVRWASVSYPQKTQCTMVHSVAASRYALYLFLLHDGAHRTAPSTLCTFQRVLTTTALLLPLATSALLSICEQYGMKIKANKTKTKVLGRKIKKVNLRILNETVEQLDSFKHLECTISGNMSCCQEVKRRIAMTKEAFNRKRSIFRGPLEKELGKRLVK</sequence>
<reference evidence="1 2" key="1">
    <citation type="journal article" date="2022" name="Allergy">
        <title>Genome assembly and annotation of Periplaneta americana reveal a comprehensive cockroach allergen profile.</title>
        <authorList>
            <person name="Wang L."/>
            <person name="Xiong Q."/>
            <person name="Saelim N."/>
            <person name="Wang L."/>
            <person name="Nong W."/>
            <person name="Wan A.T."/>
            <person name="Shi M."/>
            <person name="Liu X."/>
            <person name="Cao Q."/>
            <person name="Hui J.H.L."/>
            <person name="Sookrung N."/>
            <person name="Leung T.F."/>
            <person name="Tungtrongchitr A."/>
            <person name="Tsui S.K.W."/>
        </authorList>
    </citation>
    <scope>NUCLEOTIDE SEQUENCE [LARGE SCALE GENOMIC DNA]</scope>
    <source>
        <strain evidence="1">PWHHKU_190912</strain>
    </source>
</reference>
<keyword evidence="2" id="KW-1185">Reference proteome</keyword>
<name>A0ABQ8T1U5_PERAM</name>
<proteinExistence type="predicted"/>
<organism evidence="1 2">
    <name type="scientific">Periplaneta americana</name>
    <name type="common">American cockroach</name>
    <name type="synonym">Blatta americana</name>
    <dbReference type="NCBI Taxonomy" id="6978"/>
    <lineage>
        <taxon>Eukaryota</taxon>
        <taxon>Metazoa</taxon>
        <taxon>Ecdysozoa</taxon>
        <taxon>Arthropoda</taxon>
        <taxon>Hexapoda</taxon>
        <taxon>Insecta</taxon>
        <taxon>Pterygota</taxon>
        <taxon>Neoptera</taxon>
        <taxon>Polyneoptera</taxon>
        <taxon>Dictyoptera</taxon>
        <taxon>Blattodea</taxon>
        <taxon>Blattoidea</taxon>
        <taxon>Blattidae</taxon>
        <taxon>Blattinae</taxon>
        <taxon>Periplaneta</taxon>
    </lineage>
</organism>
<protein>
    <submittedName>
        <fullName evidence="1">Uncharacterized protein</fullName>
    </submittedName>
</protein>
<dbReference type="Proteomes" id="UP001148838">
    <property type="component" value="Unassembled WGS sequence"/>
</dbReference>